<dbReference type="RefSeq" id="WP_147061155.1">
    <property type="nucleotide sequence ID" value="NZ_BJVW01000001.1"/>
</dbReference>
<dbReference type="InterPro" id="IPR003782">
    <property type="entry name" value="SCO1/SenC"/>
</dbReference>
<dbReference type="Pfam" id="PF02630">
    <property type="entry name" value="SCO1-SenC"/>
    <property type="match status" value="1"/>
</dbReference>
<dbReference type="InterPro" id="IPR036249">
    <property type="entry name" value="Thioredoxin-like_sf"/>
</dbReference>
<dbReference type="CDD" id="cd02968">
    <property type="entry name" value="SCO"/>
    <property type="match status" value="1"/>
</dbReference>
<dbReference type="eggNOG" id="COG1999">
    <property type="taxonomic scope" value="Bacteria"/>
</dbReference>
<evidence type="ECO:0000313" key="3">
    <source>
        <dbReference type="Proteomes" id="UP000179145"/>
    </source>
</evidence>
<dbReference type="Proteomes" id="UP000179145">
    <property type="component" value="Chromosome"/>
</dbReference>
<keyword evidence="3" id="KW-1185">Reference proteome</keyword>
<evidence type="ECO:0000313" key="2">
    <source>
        <dbReference type="EMBL" id="AOX17323.1"/>
    </source>
</evidence>
<dbReference type="EMBL" id="CP014674">
    <property type="protein sequence ID" value="AOX17323.1"/>
    <property type="molecule type" value="Genomic_DNA"/>
</dbReference>
<dbReference type="PANTHER" id="PTHR12151">
    <property type="entry name" value="ELECTRON TRANSPORT PROTIN SCO1/SENC FAMILY MEMBER"/>
    <property type="match status" value="1"/>
</dbReference>
<gene>
    <name evidence="2" type="ORF">A0U89_09455</name>
</gene>
<dbReference type="AlphaFoldDB" id="A0A1D8UUL2"/>
<accession>A0A1D8UUL2</accession>
<sequence length="204" mass="22334">MQRGSPWTSTRLLIVVVILAMALGWSGYRLSLRYGNSLSSQGNEVGGTYRLTALGEGTVTEGDFHGSWVLMWFFDTHCPTNLCGPVFKTMSDAKVELSHDGIRLAPLAVTLDPRHDESAQLQDYVLPLGKDVVPLTASPNMVSAVAKEFHAPIEMTKAPDGTEYHTPAPHIVIMDPRGHYAGTVDMTVSTSELVERIHQLAHHD</sequence>
<comment type="similarity">
    <text evidence="1">Belongs to the SCO1/2 family.</text>
</comment>
<reference evidence="2 3" key="1">
    <citation type="journal article" date="2016" name="Microb. Cell Fact.">
        <title>Dissection of exopolysaccharide biosynthesis in Kozakia baliensis.</title>
        <authorList>
            <person name="Brandt J.U."/>
            <person name="Jakob F."/>
            <person name="Behr J."/>
            <person name="Geissler A.J."/>
            <person name="Vogel R.F."/>
        </authorList>
    </citation>
    <scope>NUCLEOTIDE SEQUENCE [LARGE SCALE GENOMIC DNA]</scope>
    <source>
        <strain evidence="2 3">DSM 14400</strain>
    </source>
</reference>
<proteinExistence type="inferred from homology"/>
<dbReference type="SUPFAM" id="SSF52833">
    <property type="entry name" value="Thioredoxin-like"/>
    <property type="match status" value="1"/>
</dbReference>
<organism evidence="2 3">
    <name type="scientific">Kozakia baliensis</name>
    <dbReference type="NCBI Taxonomy" id="153496"/>
    <lineage>
        <taxon>Bacteria</taxon>
        <taxon>Pseudomonadati</taxon>
        <taxon>Pseudomonadota</taxon>
        <taxon>Alphaproteobacteria</taxon>
        <taxon>Acetobacterales</taxon>
        <taxon>Acetobacteraceae</taxon>
        <taxon>Kozakia</taxon>
    </lineage>
</organism>
<name>A0A1D8UUL2_9PROT</name>
<protein>
    <submittedName>
        <fullName evidence="2">Uncharacterized protein</fullName>
    </submittedName>
</protein>
<dbReference type="OrthoDB" id="9790194at2"/>
<dbReference type="Gene3D" id="3.40.30.10">
    <property type="entry name" value="Glutaredoxin"/>
    <property type="match status" value="1"/>
</dbReference>
<dbReference type="STRING" id="153496.A0U89_09455"/>
<evidence type="ECO:0000256" key="1">
    <source>
        <dbReference type="ARBA" id="ARBA00010996"/>
    </source>
</evidence>
<dbReference type="KEGG" id="kba:A0U89_09455"/>
<dbReference type="PANTHER" id="PTHR12151:SF25">
    <property type="entry name" value="LINALOOL DEHYDRATASE_ISOMERASE DOMAIN-CONTAINING PROTEIN"/>
    <property type="match status" value="1"/>
</dbReference>